<dbReference type="NCBIfam" id="TIGR01770">
    <property type="entry name" value="NDH_I_N"/>
    <property type="match status" value="1"/>
</dbReference>
<feature type="transmembrane region" description="Helical" evidence="5">
    <location>
        <begin position="41"/>
        <end position="60"/>
    </location>
</feature>
<reference evidence="8 9" key="1">
    <citation type="journal article" date="2012" name="J. Bacteriol.">
        <title>Complete genome sequence of the broad-host-range strain Sinorhizobium fredii USDA257.</title>
        <authorList>
            <person name="Schuldes J."/>
            <person name="Rodriguez Orbegoso M."/>
            <person name="Schmeisser C."/>
            <person name="Krishnan H.B."/>
            <person name="Daniel R."/>
            <person name="Streit W.R."/>
        </authorList>
    </citation>
    <scope>NUCLEOTIDE SEQUENCE [LARGE SCALE GENOMIC DNA]</scope>
    <source>
        <strain evidence="8 9">USDA 257</strain>
    </source>
</reference>
<feature type="transmembrane region" description="Helical" evidence="5">
    <location>
        <begin position="110"/>
        <end position="127"/>
    </location>
</feature>
<organism evidence="8 9">
    <name type="scientific">Sinorhizobium fredii (strain USDA 257)</name>
    <dbReference type="NCBI Taxonomy" id="1185652"/>
    <lineage>
        <taxon>Bacteria</taxon>
        <taxon>Pseudomonadati</taxon>
        <taxon>Pseudomonadota</taxon>
        <taxon>Alphaproteobacteria</taxon>
        <taxon>Hyphomicrobiales</taxon>
        <taxon>Rhizobiaceae</taxon>
        <taxon>Sinorhizobium/Ensifer group</taxon>
        <taxon>Sinorhizobium</taxon>
    </lineage>
</organism>
<dbReference type="AlphaFoldDB" id="I3X7M0"/>
<keyword evidence="5" id="KW-1278">Translocase</keyword>
<comment type="subunit">
    <text evidence="5">NDH-1 is composed of 14 different subunits. Subunits NuoA, H, J, K, L, M, N constitute the membrane sector of the complex.</text>
</comment>
<feature type="transmembrane region" description="Helical" evidence="5">
    <location>
        <begin position="205"/>
        <end position="230"/>
    </location>
</feature>
<dbReference type="EMBL" id="CP003563">
    <property type="protein sequence ID" value="AFL51876.1"/>
    <property type="molecule type" value="Genomic_DNA"/>
</dbReference>
<feature type="transmembrane region" description="Helical" evidence="5">
    <location>
        <begin position="406"/>
        <end position="427"/>
    </location>
</feature>
<feature type="transmembrane region" description="Helical" evidence="5">
    <location>
        <begin position="162"/>
        <end position="185"/>
    </location>
</feature>
<dbReference type="HOGENOM" id="CLU_007100_1_3_5"/>
<dbReference type="GO" id="GO:0048038">
    <property type="term" value="F:quinone binding"/>
    <property type="evidence" value="ECO:0007669"/>
    <property type="project" value="UniProtKB-KW"/>
</dbReference>
<dbReference type="GO" id="GO:0050136">
    <property type="term" value="F:NADH dehydrogenase (quinone) (non-electrogenic) activity"/>
    <property type="evidence" value="ECO:0007669"/>
    <property type="project" value="UniProtKB-UniRule"/>
</dbReference>
<feature type="transmembrane region" description="Helical" evidence="5">
    <location>
        <begin position="370"/>
        <end position="394"/>
    </location>
</feature>
<dbReference type="PATRIC" id="fig|1185652.3.peg.3443"/>
<dbReference type="Pfam" id="PF00361">
    <property type="entry name" value="Proton_antipo_M"/>
    <property type="match status" value="1"/>
</dbReference>
<comment type="function">
    <text evidence="5">NDH-1 shuttles electrons from NADH, via FMN and iron-sulfur (Fe-S) centers, to quinones in the respiratory chain. The immediate electron acceptor for the enzyme in this species is believed to be ubiquinone. Couples the redox reaction to proton translocation (for every two electrons transferred, four hydrogen ions are translocated across the cytoplasmic membrane), and thus conserves the redox energy in a proton gradient.</text>
</comment>
<evidence type="ECO:0000259" key="7">
    <source>
        <dbReference type="Pfam" id="PF00361"/>
    </source>
</evidence>
<evidence type="ECO:0000256" key="3">
    <source>
        <dbReference type="ARBA" id="ARBA00022989"/>
    </source>
</evidence>
<dbReference type="GO" id="GO:0012505">
    <property type="term" value="C:endomembrane system"/>
    <property type="evidence" value="ECO:0007669"/>
    <property type="project" value="UniProtKB-SubCell"/>
</dbReference>
<evidence type="ECO:0000256" key="6">
    <source>
        <dbReference type="RuleBase" id="RU000320"/>
    </source>
</evidence>
<feature type="transmembrane region" description="Helical" evidence="5">
    <location>
        <begin position="242"/>
        <end position="263"/>
    </location>
</feature>
<keyword evidence="5" id="KW-0813">Transport</keyword>
<keyword evidence="5" id="KW-1003">Cell membrane</keyword>
<accession>I3X7M0</accession>
<feature type="transmembrane region" description="Helical" evidence="5">
    <location>
        <begin position="12"/>
        <end position="34"/>
    </location>
</feature>
<keyword evidence="5" id="KW-0830">Ubiquinone</keyword>
<comment type="subcellular location">
    <subcellularLocation>
        <location evidence="5">Cell membrane</location>
        <topology evidence="5">Multi-pass membrane protein</topology>
    </subcellularLocation>
    <subcellularLocation>
        <location evidence="1">Endomembrane system</location>
        <topology evidence="1">Multi-pass membrane protein</topology>
    </subcellularLocation>
    <subcellularLocation>
        <location evidence="6">Membrane</location>
        <topology evidence="6">Multi-pass membrane protein</topology>
    </subcellularLocation>
</comment>
<keyword evidence="8" id="KW-0560">Oxidoreductase</keyword>
<dbReference type="PRINTS" id="PR01434">
    <property type="entry name" value="NADHDHGNASE5"/>
</dbReference>
<name>I3X7M0_SINF2</name>
<evidence type="ECO:0000256" key="1">
    <source>
        <dbReference type="ARBA" id="ARBA00004127"/>
    </source>
</evidence>
<dbReference type="KEGG" id="sfd:USDA257_c33120"/>
<feature type="domain" description="NADH:quinone oxidoreductase/Mrp antiporter transmembrane" evidence="7">
    <location>
        <begin position="127"/>
        <end position="421"/>
    </location>
</feature>
<feature type="transmembrane region" description="Helical" evidence="5">
    <location>
        <begin position="133"/>
        <end position="150"/>
    </location>
</feature>
<keyword evidence="2 5" id="KW-0812">Transmembrane</keyword>
<feature type="transmembrane region" description="Helical" evidence="5">
    <location>
        <begin position="328"/>
        <end position="349"/>
    </location>
</feature>
<keyword evidence="3 5" id="KW-1133">Transmembrane helix</keyword>
<sequence>MDMTAETLFASLQLSVPELILAVGALVLLMVGVYSNERATPVVTGLSVAVLVVAGLWLILNTDNGEAYAGAFLSDPFAKFMKVLALIGSVTVMVMTIGQARAAQIDRFEFPVLLLLATLGMLLMISANDLISLYLSLELQSLALYVVAAINRDSVRSTEAGLKYFVLGALSSGMLLYGMSLVYGFTGHTGFDEIAGALTAEGRSLGLVFGLVFILAGLAFKISAVPFHMWTPDVYEGAPTPVTAFFAAAPKVAAMAMLVRIVIEAFEPVVADWRQIIVFISIASMLLGSFAAIGQRNIKRLMAYSSIGHMGYALVGLAAGSMAGVRGVILYMVIYMVMTLGTFACILAMRRRDGEHVEGIDDLAGLSQTNPFMATVLTILMFSLAGIPPLAGFFAKYFVFVAAIEAQLYGLAIIGVLASVVGAYYYLRVIKVMWFDEAKGEFARTAGELRLVYGLSGLFVLGYVLIGGPLGNAAEAAARTFF</sequence>
<dbReference type="NCBIfam" id="NF004440">
    <property type="entry name" value="PRK05777.1-3"/>
    <property type="match status" value="1"/>
</dbReference>
<dbReference type="HAMAP" id="MF_00445">
    <property type="entry name" value="NDH1_NuoN_1"/>
    <property type="match status" value="1"/>
</dbReference>
<dbReference type="InterPro" id="IPR001750">
    <property type="entry name" value="ND/Mrp_TM"/>
</dbReference>
<protein>
    <recommendedName>
        <fullName evidence="5">NADH-quinone oxidoreductase subunit N</fullName>
        <ecNumber evidence="5">7.1.1.-</ecNumber>
    </recommendedName>
    <alternativeName>
        <fullName evidence="5">NADH dehydrogenase I subunit N</fullName>
    </alternativeName>
    <alternativeName>
        <fullName evidence="5">NDH-1 subunit N</fullName>
    </alternativeName>
</protein>
<comment type="similarity">
    <text evidence="5">Belongs to the complex I subunit 2 family.</text>
</comment>
<gene>
    <name evidence="5" type="primary">nuoN</name>
    <name evidence="8" type="ORF">USDA257_c33120</name>
</gene>
<dbReference type="GO" id="GO:0008137">
    <property type="term" value="F:NADH dehydrogenase (ubiquinone) activity"/>
    <property type="evidence" value="ECO:0007669"/>
    <property type="project" value="InterPro"/>
</dbReference>
<dbReference type="eggNOG" id="COG1007">
    <property type="taxonomic scope" value="Bacteria"/>
</dbReference>
<feature type="transmembrane region" description="Helical" evidence="5">
    <location>
        <begin position="275"/>
        <end position="294"/>
    </location>
</feature>
<dbReference type="STRING" id="1185652.USDA257_c33120"/>
<dbReference type="InterPro" id="IPR010096">
    <property type="entry name" value="NADH-Q_OxRdtase_suN/2"/>
</dbReference>
<dbReference type="GO" id="GO:0042773">
    <property type="term" value="P:ATP synthesis coupled electron transport"/>
    <property type="evidence" value="ECO:0007669"/>
    <property type="project" value="InterPro"/>
</dbReference>
<keyword evidence="4 5" id="KW-0472">Membrane</keyword>
<evidence type="ECO:0000256" key="2">
    <source>
        <dbReference type="ARBA" id="ARBA00022692"/>
    </source>
</evidence>
<dbReference type="GO" id="GO:0005886">
    <property type="term" value="C:plasma membrane"/>
    <property type="evidence" value="ECO:0007669"/>
    <property type="project" value="UniProtKB-SubCell"/>
</dbReference>
<proteinExistence type="inferred from homology"/>
<keyword evidence="5" id="KW-0520">NAD</keyword>
<dbReference type="EC" id="7.1.1.-" evidence="5"/>
<comment type="catalytic activity">
    <reaction evidence="5">
        <text>a quinone + NADH + 5 H(+)(in) = a quinol + NAD(+) + 4 H(+)(out)</text>
        <dbReference type="Rhea" id="RHEA:57888"/>
        <dbReference type="ChEBI" id="CHEBI:15378"/>
        <dbReference type="ChEBI" id="CHEBI:24646"/>
        <dbReference type="ChEBI" id="CHEBI:57540"/>
        <dbReference type="ChEBI" id="CHEBI:57945"/>
        <dbReference type="ChEBI" id="CHEBI:132124"/>
    </reaction>
</comment>
<feature type="transmembrane region" description="Helical" evidence="5">
    <location>
        <begin position="80"/>
        <end position="98"/>
    </location>
</feature>
<evidence type="ECO:0000313" key="8">
    <source>
        <dbReference type="EMBL" id="AFL51876.1"/>
    </source>
</evidence>
<evidence type="ECO:0000256" key="5">
    <source>
        <dbReference type="HAMAP-Rule" id="MF_00445"/>
    </source>
</evidence>
<feature type="transmembrane region" description="Helical" evidence="5">
    <location>
        <begin position="301"/>
        <end position="322"/>
    </location>
</feature>
<feature type="transmembrane region" description="Helical" evidence="5">
    <location>
        <begin position="448"/>
        <end position="466"/>
    </location>
</feature>
<dbReference type="PANTHER" id="PTHR22773">
    <property type="entry name" value="NADH DEHYDROGENASE"/>
    <property type="match status" value="1"/>
</dbReference>
<evidence type="ECO:0000313" key="9">
    <source>
        <dbReference type="Proteomes" id="UP000006180"/>
    </source>
</evidence>
<keyword evidence="5" id="KW-0874">Quinone</keyword>
<dbReference type="Proteomes" id="UP000006180">
    <property type="component" value="Chromosome"/>
</dbReference>
<evidence type="ECO:0000256" key="4">
    <source>
        <dbReference type="ARBA" id="ARBA00023136"/>
    </source>
</evidence>